<accession>A0A348HCD7</accession>
<dbReference type="AlphaFoldDB" id="A0A348HCD7"/>
<evidence type="ECO:0000313" key="1">
    <source>
        <dbReference type="EMBL" id="BBG29289.1"/>
    </source>
</evidence>
<organism evidence="1 2">
    <name type="scientific">Zymobacter palmae</name>
    <dbReference type="NCBI Taxonomy" id="33074"/>
    <lineage>
        <taxon>Bacteria</taxon>
        <taxon>Pseudomonadati</taxon>
        <taxon>Pseudomonadota</taxon>
        <taxon>Gammaproteobacteria</taxon>
        <taxon>Oceanospirillales</taxon>
        <taxon>Halomonadaceae</taxon>
        <taxon>Zymobacter group</taxon>
        <taxon>Zymobacter</taxon>
    </lineage>
</organism>
<dbReference type="PROSITE" id="PS51257">
    <property type="entry name" value="PROKAR_LIPOPROTEIN"/>
    <property type="match status" value="1"/>
</dbReference>
<name>A0A348HCD7_9GAMM</name>
<protein>
    <submittedName>
        <fullName evidence="1">Serine phosphatase RsbU, regulator of sigma</fullName>
    </submittedName>
</protein>
<sequence>MARTFSIVTSIATVLSATLLSSCTYVRPAADTSASISTERIAFIRQAQRSTIAQASEMDTIRLCWENLLKAIHADTRLPEHDYDTISAWQDLADLYALEDESDRTVFVLLGAQLGWRYDQTPLIRHILSGYAPKTGSLLPLFRGISEEDWYRRVEEWPHKDIYPFAGSKLSPSLERTTWDICTDRCDIITAITQHIDSRANLHISVANVAHHAWVTLFETQTPCKTEEDRQITINDHSVRAHFYCPQPNVVAADFPDDAARRTMVEAINSGNPITLGHVSAFPLVHIANRGGAFVLSSLDINTTE</sequence>
<proteinExistence type="predicted"/>
<dbReference type="KEGG" id="zpl:ZBT109_0501"/>
<keyword evidence="2" id="KW-1185">Reference proteome</keyword>
<dbReference type="RefSeq" id="WP_027704851.1">
    <property type="nucleotide sequence ID" value="NZ_AP018933.1"/>
</dbReference>
<dbReference type="EMBL" id="AP018933">
    <property type="protein sequence ID" value="BBG29289.1"/>
    <property type="molecule type" value="Genomic_DNA"/>
</dbReference>
<reference evidence="1 2" key="1">
    <citation type="submission" date="2018-09" db="EMBL/GenBank/DDBJ databases">
        <title>Zymobacter palmae IAM14233 (=T109) whole genome analysis.</title>
        <authorList>
            <person name="Yanase H."/>
        </authorList>
    </citation>
    <scope>NUCLEOTIDE SEQUENCE [LARGE SCALE GENOMIC DNA]</scope>
    <source>
        <strain evidence="1 2">IAM14233</strain>
    </source>
</reference>
<dbReference type="Proteomes" id="UP000267342">
    <property type="component" value="Chromosome"/>
</dbReference>
<gene>
    <name evidence="1" type="ORF">ZBT109_0501</name>
</gene>
<evidence type="ECO:0000313" key="2">
    <source>
        <dbReference type="Proteomes" id="UP000267342"/>
    </source>
</evidence>
<dbReference type="OrthoDB" id="6152448at2"/>